<keyword evidence="5" id="KW-1003">Cell membrane</keyword>
<dbReference type="InterPro" id="IPR029044">
    <property type="entry name" value="Nucleotide-diphossugar_trans"/>
</dbReference>
<evidence type="ECO:0000256" key="2">
    <source>
        <dbReference type="ARBA" id="ARBA00005001"/>
    </source>
</evidence>
<evidence type="ECO:0000313" key="15">
    <source>
        <dbReference type="Proteomes" id="UP000242447"/>
    </source>
</evidence>
<evidence type="ECO:0000256" key="10">
    <source>
        <dbReference type="ARBA" id="ARBA00022989"/>
    </source>
</evidence>
<evidence type="ECO:0000256" key="5">
    <source>
        <dbReference type="ARBA" id="ARBA00022475"/>
    </source>
</evidence>
<dbReference type="AlphaFoldDB" id="A0A1W6NX76"/>
<dbReference type="GO" id="GO:0016758">
    <property type="term" value="F:hexosyltransferase activity"/>
    <property type="evidence" value="ECO:0007669"/>
    <property type="project" value="TreeGrafter"/>
</dbReference>
<keyword evidence="8 14" id="KW-0808">Transferase</keyword>
<evidence type="ECO:0000256" key="9">
    <source>
        <dbReference type="ARBA" id="ARBA00022692"/>
    </source>
</evidence>
<keyword evidence="9 12" id="KW-0812">Transmembrane</keyword>
<evidence type="ECO:0000256" key="1">
    <source>
        <dbReference type="ARBA" id="ARBA00004429"/>
    </source>
</evidence>
<accession>A0A1W6NX76</accession>
<dbReference type="InterPro" id="IPR001173">
    <property type="entry name" value="Glyco_trans_2-like"/>
</dbReference>
<dbReference type="InterPro" id="IPR050321">
    <property type="entry name" value="Glycosyltr_2/OpgH_subfam"/>
</dbReference>
<keyword evidence="6" id="KW-0997">Cell inner membrane</keyword>
<dbReference type="PANTHER" id="PTHR43867">
    <property type="entry name" value="CELLULOSE SYNTHASE CATALYTIC SUBUNIT A [UDP-FORMING]"/>
    <property type="match status" value="1"/>
</dbReference>
<organism evidence="14 15">
    <name type="scientific">Ketogulonicigenium robustum</name>
    <dbReference type="NCBI Taxonomy" id="92947"/>
    <lineage>
        <taxon>Bacteria</taxon>
        <taxon>Pseudomonadati</taxon>
        <taxon>Pseudomonadota</taxon>
        <taxon>Alphaproteobacteria</taxon>
        <taxon>Rhodobacterales</taxon>
        <taxon>Roseobacteraceae</taxon>
        <taxon>Ketogulonicigenium</taxon>
    </lineage>
</organism>
<evidence type="ECO:0000256" key="12">
    <source>
        <dbReference type="SAM" id="Phobius"/>
    </source>
</evidence>
<dbReference type="SUPFAM" id="SSF53448">
    <property type="entry name" value="Nucleotide-diphospho-sugar transferases"/>
    <property type="match status" value="1"/>
</dbReference>
<reference evidence="14 15" key="1">
    <citation type="submission" date="2017-02" db="EMBL/GenBank/DDBJ databases">
        <title>Ketogulonicigenium robustum SPU B003 Genome sequencing and assembly.</title>
        <authorList>
            <person name="Li Y."/>
            <person name="Liu L."/>
            <person name="Wang C."/>
            <person name="Zhang M."/>
            <person name="Zhang T."/>
            <person name="Zhang Y."/>
        </authorList>
    </citation>
    <scope>NUCLEOTIDE SEQUENCE [LARGE SCALE GENOMIC DNA]</scope>
    <source>
        <strain evidence="14 15">SPU_B003</strain>
    </source>
</reference>
<dbReference type="Gene3D" id="3.90.550.10">
    <property type="entry name" value="Spore Coat Polysaccharide Biosynthesis Protein SpsA, Chain A"/>
    <property type="match status" value="1"/>
</dbReference>
<protein>
    <recommendedName>
        <fullName evidence="4">Glucans biosynthesis glucosyltransferase H</fullName>
    </recommendedName>
</protein>
<proteinExistence type="inferred from homology"/>
<evidence type="ECO:0000259" key="13">
    <source>
        <dbReference type="Pfam" id="PF13632"/>
    </source>
</evidence>
<sequence>MNTLRRGLLAFGRSSQILFALLAGAGGFYLFVQFGASDGIDVFDILRAALIFISTAWLAIGASGAFIGLLTRAPKQPQSTGPLSTRTVVLLPIYNEDPRETFARLAAMDESLQATGHGAHFHFAILSDTRDDARAEEEWHWYQHLLSERAGAGRMFYRRRSDNSGKKAGNIESFITTSGGAYDFAVILDADSLMDGETILTLTRRMEATPDMGLIQTLPQIVNARSRFGRGQQFSAAFHSPVFARGQAMLQGRAGPFWGHNAITRVHAFAESCGLPVLPGKPPFGGHILSHDYVEAALLARNGWDVRLDDDLKGSYEEGPENIVDHAKRDRRWCQGNLQHSKIICAPRLKWWSRFTFAQGILAYISPLFWLAFIIVSIFAPMTSSRAPNYYPNEYWSFPVFPADQTAKAISLAVGVIGLLIMPKFLILVKAALSGRTRGFGGAGRAALSVLVELITSSIMAPVFLMYQTRSVMQVLLGRDGGWPPNNRGDGQLGLREAWAASNWISLTGLFGLVAAIFLTPELVLWLLPVGLPMIAAPLIISWTSRPSRTWLYRVPQETEVPAIVTRHQAICADWQQAA</sequence>
<feature type="transmembrane region" description="Helical" evidence="12">
    <location>
        <begin position="526"/>
        <end position="544"/>
    </location>
</feature>
<evidence type="ECO:0000256" key="3">
    <source>
        <dbReference type="ARBA" id="ARBA00009337"/>
    </source>
</evidence>
<keyword evidence="7 14" id="KW-0328">Glycosyltransferase</keyword>
<keyword evidence="10 12" id="KW-1133">Transmembrane helix</keyword>
<feature type="transmembrane region" description="Helical" evidence="12">
    <location>
        <begin position="498"/>
        <end position="519"/>
    </location>
</feature>
<evidence type="ECO:0000313" key="14">
    <source>
        <dbReference type="EMBL" id="ARO13607.1"/>
    </source>
</evidence>
<name>A0A1W6NX76_9RHOB</name>
<feature type="transmembrane region" description="Helical" evidence="12">
    <location>
        <begin position="16"/>
        <end position="36"/>
    </location>
</feature>
<comment type="similarity">
    <text evidence="3">Belongs to the glycosyltransferase 2 family. OpgH subfamily.</text>
</comment>
<evidence type="ECO:0000256" key="4">
    <source>
        <dbReference type="ARBA" id="ARBA00020585"/>
    </source>
</evidence>
<evidence type="ECO:0000256" key="8">
    <source>
        <dbReference type="ARBA" id="ARBA00022679"/>
    </source>
</evidence>
<gene>
    <name evidence="14" type="primary">mdoH</name>
    <name evidence="14" type="ORF">BVG79_00247</name>
</gene>
<feature type="transmembrane region" description="Helical" evidence="12">
    <location>
        <begin position="409"/>
        <end position="433"/>
    </location>
</feature>
<feature type="domain" description="Glycosyltransferase 2-like" evidence="13">
    <location>
        <begin position="186"/>
        <end position="382"/>
    </location>
</feature>
<comment type="subcellular location">
    <subcellularLocation>
        <location evidence="1">Cell inner membrane</location>
        <topology evidence="1">Multi-pass membrane protein</topology>
    </subcellularLocation>
</comment>
<dbReference type="Pfam" id="PF13632">
    <property type="entry name" value="Glyco_trans_2_3"/>
    <property type="match status" value="1"/>
</dbReference>
<dbReference type="Proteomes" id="UP000242447">
    <property type="component" value="Chromosome"/>
</dbReference>
<dbReference type="EMBL" id="CP019937">
    <property type="protein sequence ID" value="ARO13607.1"/>
    <property type="molecule type" value="Genomic_DNA"/>
</dbReference>
<dbReference type="GO" id="GO:0005886">
    <property type="term" value="C:plasma membrane"/>
    <property type="evidence" value="ECO:0007669"/>
    <property type="project" value="UniProtKB-SubCell"/>
</dbReference>
<keyword evidence="15" id="KW-1185">Reference proteome</keyword>
<evidence type="ECO:0000256" key="11">
    <source>
        <dbReference type="ARBA" id="ARBA00023136"/>
    </source>
</evidence>
<dbReference type="RefSeq" id="WP_085785302.1">
    <property type="nucleotide sequence ID" value="NZ_CP019937.1"/>
</dbReference>
<evidence type="ECO:0000256" key="6">
    <source>
        <dbReference type="ARBA" id="ARBA00022519"/>
    </source>
</evidence>
<feature type="transmembrane region" description="Helical" evidence="12">
    <location>
        <begin position="48"/>
        <end position="70"/>
    </location>
</feature>
<evidence type="ECO:0000256" key="7">
    <source>
        <dbReference type="ARBA" id="ARBA00022676"/>
    </source>
</evidence>
<dbReference type="NCBIfam" id="NF003958">
    <property type="entry name" value="PRK05454.2-1"/>
    <property type="match status" value="1"/>
</dbReference>
<feature type="transmembrane region" description="Helical" evidence="12">
    <location>
        <begin position="357"/>
        <end position="380"/>
    </location>
</feature>
<dbReference type="KEGG" id="kro:BVG79_00247"/>
<dbReference type="NCBIfam" id="NF003959">
    <property type="entry name" value="PRK05454.2-2"/>
    <property type="match status" value="1"/>
</dbReference>
<dbReference type="PANTHER" id="PTHR43867:SF5">
    <property type="entry name" value="GLUCANS BIOSYNTHESIS GLUCOSYLTRANSFERASE H"/>
    <property type="match status" value="1"/>
</dbReference>
<comment type="pathway">
    <text evidence="2">Glycan metabolism; osmoregulated periplasmic glucan (OPG) biosynthesis.</text>
</comment>
<keyword evidence="11 12" id="KW-0472">Membrane</keyword>
<dbReference type="OrthoDB" id="9775281at2"/>
<dbReference type="STRING" id="92947.BVG79_00247"/>
<dbReference type="NCBIfam" id="NF003962">
    <property type="entry name" value="PRK05454.2-5"/>
    <property type="match status" value="1"/>
</dbReference>